<evidence type="ECO:0000259" key="3">
    <source>
        <dbReference type="Pfam" id="PF01966"/>
    </source>
</evidence>
<dbReference type="CDD" id="cd00077">
    <property type="entry name" value="HDc"/>
    <property type="match status" value="1"/>
</dbReference>
<evidence type="ECO:0000313" key="4">
    <source>
        <dbReference type="EMBL" id="TGB10467.1"/>
    </source>
</evidence>
<feature type="transmembrane region" description="Helical" evidence="2">
    <location>
        <begin position="106"/>
        <end position="127"/>
    </location>
</feature>
<feature type="domain" description="HD" evidence="3">
    <location>
        <begin position="215"/>
        <end position="319"/>
    </location>
</feature>
<name>A0A4Z0HA49_9ACTN</name>
<dbReference type="SUPFAM" id="SSF109604">
    <property type="entry name" value="HD-domain/PDEase-like"/>
    <property type="match status" value="1"/>
</dbReference>
<protein>
    <submittedName>
        <fullName evidence="4">Metal-dependent phosphohydrolase</fullName>
    </submittedName>
</protein>
<dbReference type="PANTHER" id="PTHR45228:SF4">
    <property type="entry name" value="LIPOPROTEIN"/>
    <property type="match status" value="1"/>
</dbReference>
<evidence type="ECO:0000256" key="1">
    <source>
        <dbReference type="SAM" id="MobiDB-lite"/>
    </source>
</evidence>
<dbReference type="InterPro" id="IPR003607">
    <property type="entry name" value="HD/PDEase_dom"/>
</dbReference>
<keyword evidence="2" id="KW-1133">Transmembrane helix</keyword>
<sequence length="445" mass="44383">GAGPGPGGLGREPAPLAAVGALAYALLEGASAGRGAADAVLQAVAVLAAAELLGTVPHVARGHRAAVDRLARRLLTAAFTATCCQPLALAGGLTGGSGSGSYRLGYLLLLLVLVALCDAVLAALSAWTATGRPYPVLLADELRALPGAGAAVGATGLVTALAVSVAGLWALPVVCVPLLLSQYSCRRYAEERATHVQTIASLARATEIAGYTPAGHARTVAALSLAVGRELGLGGRELALLEHAALMHDIGQLSLVDPVPGGATERLTAAEQRRIALLGGTVVRQTGAPAQVAVIVERQAAPYREQPLTARIVRVANAYTELVGPGGHPTGPESLTATENASDPGHLGGLGSAAGPECLKGAGSAAGPEHLGGFENAPRAGENPPYPENPSDPRAAGHPGGPGSATGPGAALWALERLRLATARDFDPAVVAALTRVLVGGVSRG</sequence>
<dbReference type="Proteomes" id="UP000297948">
    <property type="component" value="Unassembled WGS sequence"/>
</dbReference>
<gene>
    <name evidence="4" type="ORF">E4099_12810</name>
</gene>
<dbReference type="Gene3D" id="1.10.3210.10">
    <property type="entry name" value="Hypothetical protein af1432"/>
    <property type="match status" value="1"/>
</dbReference>
<dbReference type="Pfam" id="PF01966">
    <property type="entry name" value="HD"/>
    <property type="match status" value="1"/>
</dbReference>
<keyword evidence="2" id="KW-0472">Membrane</keyword>
<accession>A0A4Z0HA49</accession>
<keyword evidence="5" id="KW-1185">Reference proteome</keyword>
<dbReference type="RefSeq" id="WP_135339144.1">
    <property type="nucleotide sequence ID" value="NZ_SRID01000093.1"/>
</dbReference>
<reference evidence="4 5" key="1">
    <citation type="submission" date="2019-03" db="EMBL/GenBank/DDBJ databases">
        <authorList>
            <person name="Gonzalez-Pimentel J.L."/>
        </authorList>
    </citation>
    <scope>NUCLEOTIDE SEQUENCE [LARGE SCALE GENOMIC DNA]</scope>
    <source>
        <strain evidence="4 5">JCM 31289</strain>
    </source>
</reference>
<comment type="caution">
    <text evidence="4">The sequence shown here is derived from an EMBL/GenBank/DDBJ whole genome shotgun (WGS) entry which is preliminary data.</text>
</comment>
<dbReference type="EMBL" id="SRID01000093">
    <property type="protein sequence ID" value="TGB10467.1"/>
    <property type="molecule type" value="Genomic_DNA"/>
</dbReference>
<evidence type="ECO:0000256" key="2">
    <source>
        <dbReference type="SAM" id="Phobius"/>
    </source>
</evidence>
<feature type="non-terminal residue" evidence="4">
    <location>
        <position position="1"/>
    </location>
</feature>
<keyword evidence="4" id="KW-0378">Hydrolase</keyword>
<evidence type="ECO:0000313" key="5">
    <source>
        <dbReference type="Proteomes" id="UP000297948"/>
    </source>
</evidence>
<dbReference type="InterPro" id="IPR052020">
    <property type="entry name" value="Cyclic_di-GMP/3'3'-cGAMP_PDE"/>
</dbReference>
<feature type="transmembrane region" description="Helical" evidence="2">
    <location>
        <begin position="147"/>
        <end position="180"/>
    </location>
</feature>
<dbReference type="InterPro" id="IPR006674">
    <property type="entry name" value="HD_domain"/>
</dbReference>
<keyword evidence="2" id="KW-0812">Transmembrane</keyword>
<dbReference type="PANTHER" id="PTHR45228">
    <property type="entry name" value="CYCLIC DI-GMP PHOSPHODIESTERASE TM_0186-RELATED"/>
    <property type="match status" value="1"/>
</dbReference>
<proteinExistence type="predicted"/>
<dbReference type="AlphaFoldDB" id="A0A4Z0HA49"/>
<organism evidence="4 5">
    <name type="scientific">Streptomyces palmae</name>
    <dbReference type="NCBI Taxonomy" id="1701085"/>
    <lineage>
        <taxon>Bacteria</taxon>
        <taxon>Bacillati</taxon>
        <taxon>Actinomycetota</taxon>
        <taxon>Actinomycetes</taxon>
        <taxon>Kitasatosporales</taxon>
        <taxon>Streptomycetaceae</taxon>
        <taxon>Streptomyces</taxon>
    </lineage>
</organism>
<dbReference type="GO" id="GO:0016787">
    <property type="term" value="F:hydrolase activity"/>
    <property type="evidence" value="ECO:0007669"/>
    <property type="project" value="UniProtKB-KW"/>
</dbReference>
<dbReference type="OrthoDB" id="40937at2"/>
<feature type="region of interest" description="Disordered" evidence="1">
    <location>
        <begin position="323"/>
        <end position="408"/>
    </location>
</feature>